<name>K1PU17_MAGGI</name>
<sequence>MPDVMTSGNNKQFKKFLPNIALGKPAAQSSTKLHYNAANAVDGNRGTDFGVHKCTVTDDGDTNPWWRGDLQAVYSITSVRILNRGIDQHNTDLSDRLRDVTVTVGLTESDVNTPCGFFAGPGTASQLVVIDCPTSTQGRFVKISKTTEFLTLCEVDILMLTDYKGHNCACMVAYIIIGAARRGGKEGSCGGVKIWWIVDDGVCSNGGASADNDFQTEKPQPKFEFSQQFFDYQRNAWNCRKSNILCFVKVFVGPVNFANGRILVKFLGASICILLDSSPLKEDDIPSCACPAEPDTCTVSSSGTLGEVQTHGGESGDGAMPPLWAHRRLP</sequence>
<dbReference type="InterPro" id="IPR008979">
    <property type="entry name" value="Galactose-bd-like_sf"/>
</dbReference>
<dbReference type="SUPFAM" id="SSF49785">
    <property type="entry name" value="Galactose-binding domain-like"/>
    <property type="match status" value="1"/>
</dbReference>
<reference evidence="9" key="1">
    <citation type="journal article" date="2012" name="Nature">
        <title>The oyster genome reveals stress adaptation and complexity of shell formation.</title>
        <authorList>
            <person name="Zhang G."/>
            <person name="Fang X."/>
            <person name="Guo X."/>
            <person name="Li L."/>
            <person name="Luo R."/>
            <person name="Xu F."/>
            <person name="Yang P."/>
            <person name="Zhang L."/>
            <person name="Wang X."/>
            <person name="Qi H."/>
            <person name="Xiong Z."/>
            <person name="Que H."/>
            <person name="Xie Y."/>
            <person name="Holland P.W."/>
            <person name="Paps J."/>
            <person name="Zhu Y."/>
            <person name="Wu F."/>
            <person name="Chen Y."/>
            <person name="Wang J."/>
            <person name="Peng C."/>
            <person name="Meng J."/>
            <person name="Yang L."/>
            <person name="Liu J."/>
            <person name="Wen B."/>
            <person name="Zhang N."/>
            <person name="Huang Z."/>
            <person name="Zhu Q."/>
            <person name="Feng Y."/>
            <person name="Mount A."/>
            <person name="Hedgecock D."/>
            <person name="Xu Z."/>
            <person name="Liu Y."/>
            <person name="Domazet-Loso T."/>
            <person name="Du Y."/>
            <person name="Sun X."/>
            <person name="Zhang S."/>
            <person name="Liu B."/>
            <person name="Cheng P."/>
            <person name="Jiang X."/>
            <person name="Li J."/>
            <person name="Fan D."/>
            <person name="Wang W."/>
            <person name="Fu W."/>
            <person name="Wang T."/>
            <person name="Wang B."/>
            <person name="Zhang J."/>
            <person name="Peng Z."/>
            <person name="Li Y."/>
            <person name="Li N."/>
            <person name="Wang J."/>
            <person name="Chen M."/>
            <person name="He Y."/>
            <person name="Tan F."/>
            <person name="Song X."/>
            <person name="Zheng Q."/>
            <person name="Huang R."/>
            <person name="Yang H."/>
            <person name="Du X."/>
            <person name="Chen L."/>
            <person name="Yang M."/>
            <person name="Gaffney P.M."/>
            <person name="Wang S."/>
            <person name="Luo L."/>
            <person name="She Z."/>
            <person name="Ming Y."/>
            <person name="Huang W."/>
            <person name="Zhang S."/>
            <person name="Huang B."/>
            <person name="Zhang Y."/>
            <person name="Qu T."/>
            <person name="Ni P."/>
            <person name="Miao G."/>
            <person name="Wang J."/>
            <person name="Wang Q."/>
            <person name="Steinberg C.E."/>
            <person name="Wang H."/>
            <person name="Li N."/>
            <person name="Qian L."/>
            <person name="Zhang G."/>
            <person name="Li Y."/>
            <person name="Yang H."/>
            <person name="Liu X."/>
            <person name="Wang J."/>
            <person name="Yin Y."/>
            <person name="Wang J."/>
        </authorList>
    </citation>
    <scope>NUCLEOTIDE SEQUENCE [LARGE SCALE GENOMIC DNA]</scope>
    <source>
        <strain evidence="9">05x7-T-G4-1.051#20</strain>
    </source>
</reference>
<dbReference type="EMBL" id="JH818310">
    <property type="protein sequence ID" value="EKC25143.1"/>
    <property type="molecule type" value="Genomic_DNA"/>
</dbReference>
<accession>K1PU17</accession>
<evidence type="ECO:0000256" key="4">
    <source>
        <dbReference type="ARBA" id="ARBA00022723"/>
    </source>
</evidence>
<comment type="similarity">
    <text evidence="2">Belongs to the fucolectin family.</text>
</comment>
<dbReference type="InterPro" id="IPR006585">
    <property type="entry name" value="FTP1"/>
</dbReference>
<keyword evidence="7" id="KW-1015">Disulfide bond</keyword>
<evidence type="ECO:0000259" key="8">
    <source>
        <dbReference type="SMART" id="SM00607"/>
    </source>
</evidence>
<evidence type="ECO:0000256" key="1">
    <source>
        <dbReference type="ARBA" id="ARBA00002219"/>
    </source>
</evidence>
<feature type="domain" description="Fucolectin tachylectin-4 pentraxin-1" evidence="8">
    <location>
        <begin position="17"/>
        <end position="161"/>
    </location>
</feature>
<keyword evidence="6" id="KW-0106">Calcium</keyword>
<evidence type="ECO:0000256" key="6">
    <source>
        <dbReference type="ARBA" id="ARBA00022837"/>
    </source>
</evidence>
<evidence type="ECO:0000256" key="5">
    <source>
        <dbReference type="ARBA" id="ARBA00022734"/>
    </source>
</evidence>
<comment type="subunit">
    <text evidence="3">Homotrimer.</text>
</comment>
<organism evidence="9">
    <name type="scientific">Magallana gigas</name>
    <name type="common">Pacific oyster</name>
    <name type="synonym">Crassostrea gigas</name>
    <dbReference type="NCBI Taxonomy" id="29159"/>
    <lineage>
        <taxon>Eukaryota</taxon>
        <taxon>Metazoa</taxon>
        <taxon>Spiralia</taxon>
        <taxon>Lophotrochozoa</taxon>
        <taxon>Mollusca</taxon>
        <taxon>Bivalvia</taxon>
        <taxon>Autobranchia</taxon>
        <taxon>Pteriomorphia</taxon>
        <taxon>Ostreida</taxon>
        <taxon>Ostreoidea</taxon>
        <taxon>Ostreidae</taxon>
        <taxon>Magallana</taxon>
    </lineage>
</organism>
<comment type="function">
    <text evidence="1">Acts as a defensive agent. Recognizes blood group fucosylated oligosaccharides including A, B, H and Lewis B-type antigens. Does not recognize Lewis A antigen and has low affinity for monovalent haptens.</text>
</comment>
<dbReference type="InterPro" id="IPR051941">
    <property type="entry name" value="BG_Antigen-Binding_Lectin"/>
</dbReference>
<dbReference type="PANTHER" id="PTHR45713:SF15">
    <property type="entry name" value="F5_8 TYPE C DOMAIN-CONTAINING PROTEIN"/>
    <property type="match status" value="1"/>
</dbReference>
<evidence type="ECO:0000256" key="3">
    <source>
        <dbReference type="ARBA" id="ARBA00011233"/>
    </source>
</evidence>
<dbReference type="SMART" id="SM00607">
    <property type="entry name" value="FTP"/>
    <property type="match status" value="1"/>
</dbReference>
<dbReference type="Pfam" id="PF22633">
    <property type="entry name" value="F5_F8_type_C_2"/>
    <property type="match status" value="1"/>
</dbReference>
<gene>
    <name evidence="9" type="ORF">CGI_10002672</name>
</gene>
<dbReference type="AlphaFoldDB" id="K1PU17"/>
<keyword evidence="5" id="KW-0430">Lectin</keyword>
<dbReference type="HOGENOM" id="CLU_842648_0_0_1"/>
<dbReference type="GO" id="GO:0042806">
    <property type="term" value="F:fucose binding"/>
    <property type="evidence" value="ECO:0007669"/>
    <property type="project" value="UniProtKB-ARBA"/>
</dbReference>
<protein>
    <submittedName>
        <fullName evidence="9">Fucolectin</fullName>
    </submittedName>
</protein>
<evidence type="ECO:0000313" key="9">
    <source>
        <dbReference type="EMBL" id="EKC25143.1"/>
    </source>
</evidence>
<dbReference type="GO" id="GO:0001868">
    <property type="term" value="P:regulation of complement activation, lectin pathway"/>
    <property type="evidence" value="ECO:0007669"/>
    <property type="project" value="UniProtKB-ARBA"/>
</dbReference>
<dbReference type="GO" id="GO:0010185">
    <property type="term" value="P:regulation of cellular defense response"/>
    <property type="evidence" value="ECO:0007669"/>
    <property type="project" value="UniProtKB-ARBA"/>
</dbReference>
<proteinExistence type="inferred from homology"/>
<keyword evidence="4" id="KW-0479">Metal-binding</keyword>
<dbReference type="PANTHER" id="PTHR45713">
    <property type="entry name" value="FTP DOMAIN-CONTAINING PROTEIN"/>
    <property type="match status" value="1"/>
</dbReference>
<dbReference type="InParanoid" id="K1PU17"/>
<evidence type="ECO:0000256" key="7">
    <source>
        <dbReference type="ARBA" id="ARBA00023157"/>
    </source>
</evidence>
<evidence type="ECO:0000256" key="2">
    <source>
        <dbReference type="ARBA" id="ARBA00010147"/>
    </source>
</evidence>
<dbReference type="Gene3D" id="2.60.120.260">
    <property type="entry name" value="Galactose-binding domain-like"/>
    <property type="match status" value="1"/>
</dbReference>
<dbReference type="GO" id="GO:0046872">
    <property type="term" value="F:metal ion binding"/>
    <property type="evidence" value="ECO:0007669"/>
    <property type="project" value="UniProtKB-KW"/>
</dbReference>